<feature type="binding site" evidence="6">
    <location>
        <position position="201"/>
    </location>
    <ligand>
        <name>GTP</name>
        <dbReference type="ChEBI" id="CHEBI:37565"/>
    </ligand>
</feature>
<dbReference type="CDD" id="cd02202">
    <property type="entry name" value="CetZ_tubulin-like"/>
    <property type="match status" value="1"/>
</dbReference>
<comment type="function">
    <text evidence="6">Involved in cell shape control.</text>
</comment>
<dbReference type="GeneID" id="35001855"/>
<feature type="binding site" evidence="6">
    <location>
        <position position="181"/>
    </location>
    <ligand>
        <name>GTP</name>
        <dbReference type="ChEBI" id="CHEBI:37565"/>
    </ligand>
</feature>
<feature type="binding site" evidence="6">
    <location>
        <begin position="110"/>
        <end position="112"/>
    </location>
    <ligand>
        <name>GTP</name>
        <dbReference type="ChEBI" id="CHEBI:37565"/>
    </ligand>
</feature>
<dbReference type="AlphaFoldDB" id="A0A1H6SIT1"/>
<dbReference type="SUPFAM" id="SSF52490">
    <property type="entry name" value="Tubulin nucleotide-binding domain-like"/>
    <property type="match status" value="1"/>
</dbReference>
<dbReference type="KEGG" id="hae:halTADL_1041"/>
<dbReference type="HAMAP" id="MF_01946">
    <property type="entry name" value="CetZ"/>
    <property type="match status" value="1"/>
</dbReference>
<keyword evidence="5 6" id="KW-0342">GTP-binding</keyword>
<keyword evidence="3 6" id="KW-0547">Nucleotide-binding</keyword>
<dbReference type="Gene3D" id="3.40.50.1440">
    <property type="entry name" value="Tubulin/FtsZ, GTPase domain"/>
    <property type="match status" value="1"/>
</dbReference>
<evidence type="ECO:0000256" key="1">
    <source>
        <dbReference type="ARBA" id="ARBA00006877"/>
    </source>
</evidence>
<dbReference type="InterPro" id="IPR045061">
    <property type="entry name" value="FtsZ/CetZ"/>
</dbReference>
<keyword evidence="9" id="KW-1185">Reference proteome</keyword>
<comment type="subcellular location">
    <subcellularLocation>
        <location evidence="6">Cytoplasm</location>
    </subcellularLocation>
</comment>
<dbReference type="SMART" id="SM00864">
    <property type="entry name" value="Tubulin"/>
    <property type="match status" value="1"/>
</dbReference>
<keyword evidence="8" id="KW-0132">Cell division</keyword>
<keyword evidence="4 6" id="KW-0133">Cell shape</keyword>
<dbReference type="Pfam" id="PF21011">
    <property type="entry name" value="CetZ_C"/>
    <property type="match status" value="1"/>
</dbReference>
<comment type="similarity">
    <text evidence="1 6">Belongs to the CetZ family.</text>
</comment>
<protein>
    <recommendedName>
        <fullName evidence="6">Tubulin-like protein CetZ</fullName>
    </recommendedName>
</protein>
<dbReference type="GO" id="GO:0008360">
    <property type="term" value="P:regulation of cell shape"/>
    <property type="evidence" value="ECO:0007669"/>
    <property type="project" value="UniProtKB-UniRule"/>
</dbReference>
<comment type="caution">
    <text evidence="6">Lacks conserved residue(s) required for the propagation of feature annotation.</text>
</comment>
<evidence type="ECO:0000256" key="6">
    <source>
        <dbReference type="HAMAP-Rule" id="MF_01946"/>
    </source>
</evidence>
<evidence type="ECO:0000313" key="9">
    <source>
        <dbReference type="Proteomes" id="UP000198888"/>
    </source>
</evidence>
<keyword evidence="8" id="KW-0131">Cell cycle</keyword>
<sequence length="376" mass="39670">MQLIVCGLGGAGSRLAEGLVAANSRGQRSAVVDSVALDTDEGSLGELEEISDDHRHLYGVLESSGRGLDGHRKRGQEVAEEELTELFRAVDDLQTSRGDAFLLCAGLAGATGATLLPHLAAKLRSVYEIPIYGLGVLPDVDATADEDGSDETGKQVDRAANAGLAIDTVTETTDSLLLFDNALWTKTAETDAEPAVRTRLNETLVTRVTALFEAGEIDRSGRVAESVVDASEVINTLSSGGIVSLGHASQEVDRPTESRFGLGLFMQDKELDETTAIKAIETTVRRAVNGKLTVDINRGSVQRGLLVTGGPPEWLNRQAIADARSWLAQETGSVEIRGGDIPTPDTDTIVALVVLAGVGDCQRVSELRAAAANNTE</sequence>
<name>A0A1H6SIT1_9EURY</name>
<dbReference type="PANTHER" id="PTHR30314">
    <property type="entry name" value="CELL DIVISION PROTEIN FTSZ-RELATED"/>
    <property type="match status" value="1"/>
</dbReference>
<dbReference type="InterPro" id="IPR032907">
    <property type="entry name" value="CetZ"/>
</dbReference>
<feature type="binding site" evidence="6">
    <location>
        <position position="146"/>
    </location>
    <ligand>
        <name>GTP</name>
        <dbReference type="ChEBI" id="CHEBI:37565"/>
    </ligand>
</feature>
<dbReference type="GO" id="GO:0005737">
    <property type="term" value="C:cytoplasm"/>
    <property type="evidence" value="ECO:0007669"/>
    <property type="project" value="UniProtKB-SubCell"/>
</dbReference>
<dbReference type="GO" id="GO:0032153">
    <property type="term" value="C:cell division site"/>
    <property type="evidence" value="ECO:0007669"/>
    <property type="project" value="TreeGrafter"/>
</dbReference>
<dbReference type="OrthoDB" id="269955at2157"/>
<dbReference type="Pfam" id="PF00091">
    <property type="entry name" value="Tubulin"/>
    <property type="match status" value="1"/>
</dbReference>
<dbReference type="Proteomes" id="UP000198888">
    <property type="component" value="Unassembled WGS sequence"/>
</dbReference>
<organism evidence="8 9">
    <name type="scientific">Halohasta litchfieldiae</name>
    <dbReference type="NCBI Taxonomy" id="1073996"/>
    <lineage>
        <taxon>Archaea</taxon>
        <taxon>Methanobacteriati</taxon>
        <taxon>Methanobacteriota</taxon>
        <taxon>Stenosarchaea group</taxon>
        <taxon>Halobacteria</taxon>
        <taxon>Halobacteriales</taxon>
        <taxon>Haloferacaceae</taxon>
        <taxon>Halohasta</taxon>
    </lineage>
</organism>
<dbReference type="InterPro" id="IPR037103">
    <property type="entry name" value="Tubulin/FtsZ-like_C"/>
</dbReference>
<dbReference type="InterPro" id="IPR003008">
    <property type="entry name" value="Tubulin_FtsZ_GTPase"/>
</dbReference>
<evidence type="ECO:0000256" key="3">
    <source>
        <dbReference type="ARBA" id="ARBA00022741"/>
    </source>
</evidence>
<gene>
    <name evidence="6" type="primary">cetZ</name>
    <name evidence="8" type="ORF">SAMN05444271_104157</name>
</gene>
<dbReference type="GO" id="GO:0051301">
    <property type="term" value="P:cell division"/>
    <property type="evidence" value="ECO:0007669"/>
    <property type="project" value="UniProtKB-KW"/>
</dbReference>
<keyword evidence="2 6" id="KW-0963">Cytoplasm</keyword>
<dbReference type="STRING" id="1073996.SAMN05444271_104157"/>
<feature type="domain" description="Tubulin/FtsZ GTPase" evidence="7">
    <location>
        <begin position="2"/>
        <end position="219"/>
    </location>
</feature>
<accession>A0A1H6SIT1</accession>
<dbReference type="Gene3D" id="3.30.1330.20">
    <property type="entry name" value="Tubulin/FtsZ, C-terminal domain"/>
    <property type="match status" value="1"/>
</dbReference>
<dbReference type="GO" id="GO:0003924">
    <property type="term" value="F:GTPase activity"/>
    <property type="evidence" value="ECO:0007669"/>
    <property type="project" value="InterPro"/>
</dbReference>
<dbReference type="RefSeq" id="WP_089671286.1">
    <property type="nucleotide sequence ID" value="NZ_CP024845.1"/>
</dbReference>
<dbReference type="InterPro" id="IPR036525">
    <property type="entry name" value="Tubulin/FtsZ_GTPase_sf"/>
</dbReference>
<dbReference type="GO" id="GO:0005525">
    <property type="term" value="F:GTP binding"/>
    <property type="evidence" value="ECO:0007669"/>
    <property type="project" value="UniProtKB-UniRule"/>
</dbReference>
<reference evidence="8 9" key="1">
    <citation type="submission" date="2016-10" db="EMBL/GenBank/DDBJ databases">
        <authorList>
            <person name="de Groot N.N."/>
        </authorList>
    </citation>
    <scope>NUCLEOTIDE SEQUENCE [LARGE SCALE GENOMIC DNA]</scope>
    <source>
        <strain evidence="8 9">DSM 22187</strain>
    </source>
</reference>
<evidence type="ECO:0000313" key="8">
    <source>
        <dbReference type="EMBL" id="SEI63940.1"/>
    </source>
</evidence>
<dbReference type="EMBL" id="FNYR01000004">
    <property type="protein sequence ID" value="SEI63940.1"/>
    <property type="molecule type" value="Genomic_DNA"/>
</dbReference>
<evidence type="ECO:0000256" key="5">
    <source>
        <dbReference type="ARBA" id="ARBA00023134"/>
    </source>
</evidence>
<evidence type="ECO:0000259" key="7">
    <source>
        <dbReference type="SMART" id="SM00864"/>
    </source>
</evidence>
<dbReference type="InterPro" id="IPR048737">
    <property type="entry name" value="CetZ_C"/>
</dbReference>
<dbReference type="PANTHER" id="PTHR30314:SF10">
    <property type="entry name" value="TUBULIN-LIKE PROTEIN CETZ"/>
    <property type="match status" value="1"/>
</dbReference>
<accession>A0A2H4Q0G7</accession>
<evidence type="ECO:0000256" key="2">
    <source>
        <dbReference type="ARBA" id="ARBA00022490"/>
    </source>
</evidence>
<evidence type="ECO:0000256" key="4">
    <source>
        <dbReference type="ARBA" id="ARBA00022960"/>
    </source>
</evidence>
<proteinExistence type="inferred from homology"/>